<sequence>MFARRLVTSVSLLAVAATLACTPRPGTRLPVSGGAELPAPAGLSVTADSQGLAVSVGWQGVDGAAGYRVYRATAAAMVADDTTLLAATSVPSWRDDRATAGQTLYYRVRAVDAGGVAGAASAAAMVTTSDGMADSRARALAWLNGQQEGAQGFRTTFDGTYGPAYKGRVEGRVADLDELPPVITAPYVAFSQAYSSGYVGPVSGTWGNVAPRTQYRVDVYSRSDVDYLQGSFALRADGTWTSGKTRVRAGAKSARLVRVADNAQVARSGWPRRVVSGVAVEVYTRVDTDRHLATVPLGADGTFAADGIDAGGGRLTARLANTATGRALNSTEWAGDVGYPSLVRSFTIPFNDPAYGYAGGAVRGGFRPEQRSWIYDDALAVFAFTATGQRDRAGGILRQLADLQQGDGALAFSYDVRRGQPFDQYIRSGALAWVGSAALAYEESTGDLAHRSLAVGVGEYLLRQQVSPTNGFDPSDQRFGSVLGGYGRYDENFVFVAGPIAWASTEHNIDAYFLLRDLGYLTGDDRYAQAASMVRQSLLTHHWNSAEERFNQGVSGAGPDTADALDLGSWGGLFLLAVGERTKAERSAQYVGRFRVTGADIRRSSDPGSFNETYTSAGPIDGYQPYGRGYDDPPRVVWAEGTLGAALLRLRLGHDISADLQSMRRLQAADPAGGFVQVTQGRAAPPYEFHVWPSVAGTAWAVLLTRDPGLLWRPDRR</sequence>
<feature type="chain" id="PRO_5045942026" description="Fibronectin type-III domain-containing protein" evidence="1">
    <location>
        <begin position="21"/>
        <end position="717"/>
    </location>
</feature>
<evidence type="ECO:0000256" key="1">
    <source>
        <dbReference type="SAM" id="SignalP"/>
    </source>
</evidence>
<organism evidence="2 3">
    <name type="scientific">Luedemannella flava</name>
    <dbReference type="NCBI Taxonomy" id="349316"/>
    <lineage>
        <taxon>Bacteria</taxon>
        <taxon>Bacillati</taxon>
        <taxon>Actinomycetota</taxon>
        <taxon>Actinomycetes</taxon>
        <taxon>Micromonosporales</taxon>
        <taxon>Micromonosporaceae</taxon>
        <taxon>Luedemannella</taxon>
    </lineage>
</organism>
<proteinExistence type="predicted"/>
<keyword evidence="1" id="KW-0732">Signal</keyword>
<dbReference type="Proteomes" id="UP001500218">
    <property type="component" value="Unassembled WGS sequence"/>
</dbReference>
<dbReference type="PROSITE" id="PS51257">
    <property type="entry name" value="PROKAR_LIPOPROTEIN"/>
    <property type="match status" value="1"/>
</dbReference>
<dbReference type="SUPFAM" id="SSF48208">
    <property type="entry name" value="Six-hairpin glycosidases"/>
    <property type="match status" value="1"/>
</dbReference>
<feature type="signal peptide" evidence="1">
    <location>
        <begin position="1"/>
        <end position="20"/>
    </location>
</feature>
<keyword evidence="3" id="KW-1185">Reference proteome</keyword>
<evidence type="ECO:0000313" key="3">
    <source>
        <dbReference type="Proteomes" id="UP001500218"/>
    </source>
</evidence>
<comment type="caution">
    <text evidence="2">The sequence shown here is derived from an EMBL/GenBank/DDBJ whole genome shotgun (WGS) entry which is preliminary data.</text>
</comment>
<evidence type="ECO:0008006" key="4">
    <source>
        <dbReference type="Google" id="ProtNLM"/>
    </source>
</evidence>
<dbReference type="InterPro" id="IPR008928">
    <property type="entry name" value="6-hairpin_glycosidase_sf"/>
</dbReference>
<accession>A0ABP4YBB6</accession>
<gene>
    <name evidence="2" type="ORF">GCM10009682_25550</name>
</gene>
<evidence type="ECO:0000313" key="2">
    <source>
        <dbReference type="EMBL" id="GAA1802608.1"/>
    </source>
</evidence>
<dbReference type="InterPro" id="IPR013783">
    <property type="entry name" value="Ig-like_fold"/>
</dbReference>
<reference evidence="3" key="1">
    <citation type="journal article" date="2019" name="Int. J. Syst. Evol. Microbiol.">
        <title>The Global Catalogue of Microorganisms (GCM) 10K type strain sequencing project: providing services to taxonomists for standard genome sequencing and annotation.</title>
        <authorList>
            <consortium name="The Broad Institute Genomics Platform"/>
            <consortium name="The Broad Institute Genome Sequencing Center for Infectious Disease"/>
            <person name="Wu L."/>
            <person name="Ma J."/>
        </authorList>
    </citation>
    <scope>NUCLEOTIDE SEQUENCE [LARGE SCALE GENOMIC DNA]</scope>
    <source>
        <strain evidence="3">JCM 13250</strain>
    </source>
</reference>
<name>A0ABP4YBB6_9ACTN</name>
<protein>
    <recommendedName>
        <fullName evidence="4">Fibronectin type-III domain-containing protein</fullName>
    </recommendedName>
</protein>
<dbReference type="InterPro" id="IPR012341">
    <property type="entry name" value="6hp_glycosidase-like_sf"/>
</dbReference>
<dbReference type="Gene3D" id="1.50.10.10">
    <property type="match status" value="1"/>
</dbReference>
<dbReference type="Gene3D" id="2.60.40.10">
    <property type="entry name" value="Immunoglobulins"/>
    <property type="match status" value="1"/>
</dbReference>
<dbReference type="EMBL" id="BAAALT010000065">
    <property type="protein sequence ID" value="GAA1802608.1"/>
    <property type="molecule type" value="Genomic_DNA"/>
</dbReference>